<dbReference type="Pfam" id="PF00072">
    <property type="entry name" value="Response_reg"/>
    <property type="match status" value="1"/>
</dbReference>
<dbReference type="InterPro" id="IPR011006">
    <property type="entry name" value="CheY-like_superfamily"/>
</dbReference>
<dbReference type="InterPro" id="IPR051271">
    <property type="entry name" value="2C-system_Tx_regulators"/>
</dbReference>
<keyword evidence="3 10" id="KW-0597">Phosphoprotein</keyword>
<reference evidence="13 14" key="1">
    <citation type="submission" date="2020-08" db="EMBL/GenBank/DDBJ databases">
        <title>Sequencing the genomes of 1000 actinobacteria strains.</title>
        <authorList>
            <person name="Klenk H.-P."/>
        </authorList>
    </citation>
    <scope>NUCLEOTIDE SEQUENCE [LARGE SCALE GENOMIC DNA]</scope>
    <source>
        <strain evidence="13 14">DSM 17945</strain>
    </source>
</reference>
<evidence type="ECO:0000256" key="9">
    <source>
        <dbReference type="PIRNR" id="PIRNR006171"/>
    </source>
</evidence>
<evidence type="ECO:0000256" key="11">
    <source>
        <dbReference type="SAM" id="MobiDB-lite"/>
    </source>
</evidence>
<evidence type="ECO:0000256" key="4">
    <source>
        <dbReference type="ARBA" id="ARBA00023012"/>
    </source>
</evidence>
<dbReference type="SUPFAM" id="SSF52172">
    <property type="entry name" value="CheY-like"/>
    <property type="match status" value="1"/>
</dbReference>
<organism evidence="13 14">
    <name type="scientific">Micrococcus endophyticus</name>
    <dbReference type="NCBI Taxonomy" id="455343"/>
    <lineage>
        <taxon>Bacteria</taxon>
        <taxon>Bacillati</taxon>
        <taxon>Actinomycetota</taxon>
        <taxon>Actinomycetes</taxon>
        <taxon>Micrococcales</taxon>
        <taxon>Micrococcaceae</taxon>
        <taxon>Micrococcus</taxon>
    </lineage>
</organism>
<name>A0A7W9JHV0_9MICC</name>
<keyword evidence="7 9" id="KW-0010">Activator</keyword>
<dbReference type="InterPro" id="IPR036388">
    <property type="entry name" value="WH-like_DNA-bd_sf"/>
</dbReference>
<dbReference type="AlphaFoldDB" id="A0A7W9JHV0"/>
<gene>
    <name evidence="13" type="ORF">HDA33_000448</name>
</gene>
<dbReference type="InterPro" id="IPR024187">
    <property type="entry name" value="Sig_transdc_resp-reg_cit/mal"/>
</dbReference>
<proteinExistence type="predicted"/>
<keyword evidence="2 9" id="KW-0963">Cytoplasm</keyword>
<dbReference type="EMBL" id="JACHMW010000001">
    <property type="protein sequence ID" value="MBB5847884.1"/>
    <property type="molecule type" value="Genomic_DNA"/>
</dbReference>
<evidence type="ECO:0000256" key="10">
    <source>
        <dbReference type="PROSITE-ProRule" id="PRU00169"/>
    </source>
</evidence>
<dbReference type="PROSITE" id="PS50110">
    <property type="entry name" value="RESPONSE_REGULATORY"/>
    <property type="match status" value="1"/>
</dbReference>
<feature type="modified residue" description="4-aspartylphosphate" evidence="10">
    <location>
        <position position="65"/>
    </location>
</feature>
<sequence>MSARPYRVLVVEDEALTAQTSVDHPHRLPGFEVAAVAGSLLEARKVTAAGLHADGRFPFDVVLLDMNLPDGHGLDFLQQLRGAGFHGGVLALTAATDLPVLRRAVAYGVVQYLVKPFGFDEFAARLGGFRAASALLAGGGALEGQEQVDAVFRVSRERRAEELPKGLTEGTLREVVDLLGADPGRGHSAAEVGERLGISRVTARRYLEHLERIRRVRRSARHGGRGRPEQEYRWAGRA</sequence>
<evidence type="ECO:0000256" key="5">
    <source>
        <dbReference type="ARBA" id="ARBA00023015"/>
    </source>
</evidence>
<evidence type="ECO:0000256" key="3">
    <source>
        <dbReference type="ARBA" id="ARBA00022553"/>
    </source>
</evidence>
<dbReference type="GO" id="GO:0003700">
    <property type="term" value="F:DNA-binding transcription factor activity"/>
    <property type="evidence" value="ECO:0007669"/>
    <property type="project" value="InterPro"/>
</dbReference>
<keyword evidence="8 9" id="KW-0804">Transcription</keyword>
<dbReference type="InterPro" id="IPR048714">
    <property type="entry name" value="DpiA-like_HTH"/>
</dbReference>
<dbReference type="RefSeq" id="WP_184170466.1">
    <property type="nucleotide sequence ID" value="NZ_BAABAG010000020.1"/>
</dbReference>
<evidence type="ECO:0000256" key="2">
    <source>
        <dbReference type="ARBA" id="ARBA00022490"/>
    </source>
</evidence>
<dbReference type="InterPro" id="IPR036390">
    <property type="entry name" value="WH_DNA-bd_sf"/>
</dbReference>
<feature type="domain" description="Response regulatory" evidence="12">
    <location>
        <begin position="7"/>
        <end position="130"/>
    </location>
</feature>
<comment type="caution">
    <text evidence="13">The sequence shown here is derived from an EMBL/GenBank/DDBJ whole genome shotgun (WGS) entry which is preliminary data.</text>
</comment>
<comment type="subcellular location">
    <subcellularLocation>
        <location evidence="1 9">Cytoplasm</location>
    </subcellularLocation>
</comment>
<evidence type="ECO:0000256" key="6">
    <source>
        <dbReference type="ARBA" id="ARBA00023125"/>
    </source>
</evidence>
<dbReference type="GO" id="GO:0005737">
    <property type="term" value="C:cytoplasm"/>
    <property type="evidence" value="ECO:0007669"/>
    <property type="project" value="UniProtKB-SubCell"/>
</dbReference>
<keyword evidence="4 9" id="KW-0902">Two-component regulatory system</keyword>
<dbReference type="PANTHER" id="PTHR45526">
    <property type="entry name" value="TRANSCRIPTIONAL REGULATORY PROTEIN DPIA"/>
    <property type="match status" value="1"/>
</dbReference>
<keyword evidence="5 9" id="KW-0805">Transcription regulation</keyword>
<keyword evidence="14" id="KW-1185">Reference proteome</keyword>
<dbReference type="Gene3D" id="3.40.50.2300">
    <property type="match status" value="1"/>
</dbReference>
<evidence type="ECO:0000256" key="8">
    <source>
        <dbReference type="ARBA" id="ARBA00023163"/>
    </source>
</evidence>
<evidence type="ECO:0000313" key="13">
    <source>
        <dbReference type="EMBL" id="MBB5847884.1"/>
    </source>
</evidence>
<dbReference type="Pfam" id="PF20714">
    <property type="entry name" value="HTH_64"/>
    <property type="match status" value="1"/>
</dbReference>
<accession>A0A7W9JHV0</accession>
<dbReference type="SUPFAM" id="SSF46785">
    <property type="entry name" value="Winged helix' DNA-binding domain"/>
    <property type="match status" value="1"/>
</dbReference>
<dbReference type="SMART" id="SM00448">
    <property type="entry name" value="REC"/>
    <property type="match status" value="1"/>
</dbReference>
<dbReference type="Proteomes" id="UP000567246">
    <property type="component" value="Unassembled WGS sequence"/>
</dbReference>
<protein>
    <recommendedName>
        <fullName evidence="9">Transcriptional regulatory protein</fullName>
    </recommendedName>
</protein>
<evidence type="ECO:0000259" key="12">
    <source>
        <dbReference type="PROSITE" id="PS50110"/>
    </source>
</evidence>
<keyword evidence="6 9" id="KW-0238">DNA-binding</keyword>
<evidence type="ECO:0000313" key="14">
    <source>
        <dbReference type="Proteomes" id="UP000567246"/>
    </source>
</evidence>
<dbReference type="GO" id="GO:0000156">
    <property type="term" value="F:phosphorelay response regulator activity"/>
    <property type="evidence" value="ECO:0007669"/>
    <property type="project" value="TreeGrafter"/>
</dbReference>
<evidence type="ECO:0000256" key="7">
    <source>
        <dbReference type="ARBA" id="ARBA00023159"/>
    </source>
</evidence>
<dbReference type="Gene3D" id="1.10.10.10">
    <property type="entry name" value="Winged helix-like DNA-binding domain superfamily/Winged helix DNA-binding domain"/>
    <property type="match status" value="1"/>
</dbReference>
<dbReference type="PANTHER" id="PTHR45526:SF1">
    <property type="entry name" value="TRANSCRIPTIONAL REGULATORY PROTEIN DCUR-RELATED"/>
    <property type="match status" value="1"/>
</dbReference>
<dbReference type="PIRSF" id="PIRSF006171">
    <property type="entry name" value="RR_citrat_malat"/>
    <property type="match status" value="1"/>
</dbReference>
<feature type="compositionally biased region" description="Basic and acidic residues" evidence="11">
    <location>
        <begin position="226"/>
        <end position="238"/>
    </location>
</feature>
<evidence type="ECO:0000256" key="1">
    <source>
        <dbReference type="ARBA" id="ARBA00004496"/>
    </source>
</evidence>
<feature type="region of interest" description="Disordered" evidence="11">
    <location>
        <begin position="218"/>
        <end position="238"/>
    </location>
</feature>
<dbReference type="InterPro" id="IPR001789">
    <property type="entry name" value="Sig_transdc_resp-reg_receiver"/>
</dbReference>
<dbReference type="GO" id="GO:0003677">
    <property type="term" value="F:DNA binding"/>
    <property type="evidence" value="ECO:0007669"/>
    <property type="project" value="UniProtKB-KW"/>
</dbReference>